<sequence length="88" mass="10215">MWDEFERCLLGRPVYMDTSFSFGEISDERIRSLIVRHGPDKVFFGTDSPWLDQKTEVENVLRLGLGQELEEKLFNGNAIRLLPELESP</sequence>
<evidence type="ECO:0000259" key="1">
    <source>
        <dbReference type="Pfam" id="PF04909"/>
    </source>
</evidence>
<protein>
    <recommendedName>
        <fullName evidence="1">Amidohydrolase-related domain-containing protein</fullName>
    </recommendedName>
</protein>
<dbReference type="Proteomes" id="UP000176992">
    <property type="component" value="Unassembled WGS sequence"/>
</dbReference>
<dbReference type="Gene3D" id="3.20.20.140">
    <property type="entry name" value="Metal-dependent hydrolases"/>
    <property type="match status" value="1"/>
</dbReference>
<dbReference type="GO" id="GO:0016787">
    <property type="term" value="F:hydrolase activity"/>
    <property type="evidence" value="ECO:0007669"/>
    <property type="project" value="InterPro"/>
</dbReference>
<reference evidence="2 3" key="1">
    <citation type="journal article" date="2016" name="Nat. Commun.">
        <title>Thousands of microbial genomes shed light on interconnected biogeochemical processes in an aquifer system.</title>
        <authorList>
            <person name="Anantharaman K."/>
            <person name="Brown C.T."/>
            <person name="Hug L.A."/>
            <person name="Sharon I."/>
            <person name="Castelle C.J."/>
            <person name="Probst A.J."/>
            <person name="Thomas B.C."/>
            <person name="Singh A."/>
            <person name="Wilkins M.J."/>
            <person name="Karaoz U."/>
            <person name="Brodie E.L."/>
            <person name="Williams K.H."/>
            <person name="Hubbard S.S."/>
            <person name="Banfield J.F."/>
        </authorList>
    </citation>
    <scope>NUCLEOTIDE SEQUENCE [LARGE SCALE GENOMIC DNA]</scope>
</reference>
<name>A0A1F5YDX6_9BACT</name>
<proteinExistence type="predicted"/>
<dbReference type="EMBL" id="MFIV01000142">
    <property type="protein sequence ID" value="OGF98252.1"/>
    <property type="molecule type" value="Genomic_DNA"/>
</dbReference>
<evidence type="ECO:0000313" key="3">
    <source>
        <dbReference type="Proteomes" id="UP000176992"/>
    </source>
</evidence>
<dbReference type="InterPro" id="IPR006680">
    <property type="entry name" value="Amidohydro-rel"/>
</dbReference>
<comment type="caution">
    <text evidence="2">The sequence shown here is derived from an EMBL/GenBank/DDBJ whole genome shotgun (WGS) entry which is preliminary data.</text>
</comment>
<dbReference type="AlphaFoldDB" id="A0A1F5YDX6"/>
<feature type="domain" description="Amidohydrolase-related" evidence="1">
    <location>
        <begin position="11"/>
        <end position="83"/>
    </location>
</feature>
<organism evidence="2 3">
    <name type="scientific">Candidatus Glassbacteria bacterium GWA2_58_10</name>
    <dbReference type="NCBI Taxonomy" id="1817865"/>
    <lineage>
        <taxon>Bacteria</taxon>
        <taxon>Candidatus Glassiibacteriota</taxon>
    </lineage>
</organism>
<dbReference type="SUPFAM" id="SSF51556">
    <property type="entry name" value="Metallo-dependent hydrolases"/>
    <property type="match status" value="1"/>
</dbReference>
<evidence type="ECO:0000313" key="2">
    <source>
        <dbReference type="EMBL" id="OGF98252.1"/>
    </source>
</evidence>
<gene>
    <name evidence="2" type="ORF">A2Z86_08075</name>
</gene>
<dbReference type="Pfam" id="PF04909">
    <property type="entry name" value="Amidohydro_2"/>
    <property type="match status" value="1"/>
</dbReference>
<accession>A0A1F5YDX6</accession>
<dbReference type="InterPro" id="IPR032466">
    <property type="entry name" value="Metal_Hydrolase"/>
</dbReference>